<evidence type="ECO:0000256" key="4">
    <source>
        <dbReference type="ARBA" id="ARBA00022692"/>
    </source>
</evidence>
<feature type="transmembrane region" description="Helical" evidence="7">
    <location>
        <begin position="102"/>
        <end position="123"/>
    </location>
</feature>
<feature type="transmembrane region" description="Helical" evidence="7">
    <location>
        <begin position="144"/>
        <end position="162"/>
    </location>
</feature>
<dbReference type="InterPro" id="IPR045621">
    <property type="entry name" value="BPD_transp_1_N"/>
</dbReference>
<protein>
    <submittedName>
        <fullName evidence="9">ABC transporter permease</fullName>
    </submittedName>
</protein>
<evidence type="ECO:0000256" key="1">
    <source>
        <dbReference type="ARBA" id="ARBA00004651"/>
    </source>
</evidence>
<evidence type="ECO:0000256" key="6">
    <source>
        <dbReference type="ARBA" id="ARBA00023136"/>
    </source>
</evidence>
<organism evidence="9">
    <name type="scientific">Caldilineaceae bacterium SB0675_bin_29</name>
    <dbReference type="NCBI Taxonomy" id="2605266"/>
    <lineage>
        <taxon>Bacteria</taxon>
        <taxon>Bacillati</taxon>
        <taxon>Chloroflexota</taxon>
        <taxon>Caldilineae</taxon>
        <taxon>Caldilineales</taxon>
        <taxon>Caldilineaceae</taxon>
    </lineage>
</organism>
<accession>A0A6B1FU15</accession>
<feature type="transmembrane region" description="Helical" evidence="7">
    <location>
        <begin position="282"/>
        <end position="305"/>
    </location>
</feature>
<dbReference type="CDD" id="cd06261">
    <property type="entry name" value="TM_PBP2"/>
    <property type="match status" value="1"/>
</dbReference>
<name>A0A6B1FU15_9CHLR</name>
<dbReference type="SUPFAM" id="SSF161098">
    <property type="entry name" value="MetI-like"/>
    <property type="match status" value="1"/>
</dbReference>
<gene>
    <name evidence="9" type="ORF">F4148_04940</name>
</gene>
<keyword evidence="3" id="KW-1003">Cell membrane</keyword>
<keyword evidence="5 7" id="KW-1133">Transmembrane helix</keyword>
<proteinExistence type="inferred from homology"/>
<dbReference type="PANTHER" id="PTHR43163">
    <property type="entry name" value="DIPEPTIDE TRANSPORT SYSTEM PERMEASE PROTEIN DPPB-RELATED"/>
    <property type="match status" value="1"/>
</dbReference>
<keyword evidence="6 7" id="KW-0472">Membrane</keyword>
<reference evidence="9" key="1">
    <citation type="submission" date="2019-09" db="EMBL/GenBank/DDBJ databases">
        <title>Characterisation of the sponge microbiome using genome-centric metagenomics.</title>
        <authorList>
            <person name="Engelberts J.P."/>
            <person name="Robbins S.J."/>
            <person name="De Goeij J.M."/>
            <person name="Aranda M."/>
            <person name="Bell S.C."/>
            <person name="Webster N.S."/>
        </authorList>
    </citation>
    <scope>NUCLEOTIDE SEQUENCE</scope>
    <source>
        <strain evidence="9">SB0675_bin_29</strain>
    </source>
</reference>
<dbReference type="GO" id="GO:0005886">
    <property type="term" value="C:plasma membrane"/>
    <property type="evidence" value="ECO:0007669"/>
    <property type="project" value="UniProtKB-SubCell"/>
</dbReference>
<dbReference type="GO" id="GO:0071916">
    <property type="term" value="F:dipeptide transmembrane transporter activity"/>
    <property type="evidence" value="ECO:0007669"/>
    <property type="project" value="TreeGrafter"/>
</dbReference>
<evidence type="ECO:0000313" key="9">
    <source>
        <dbReference type="EMBL" id="MYH61112.1"/>
    </source>
</evidence>
<evidence type="ECO:0000256" key="3">
    <source>
        <dbReference type="ARBA" id="ARBA00022475"/>
    </source>
</evidence>
<dbReference type="PROSITE" id="PS50928">
    <property type="entry name" value="ABC_TM1"/>
    <property type="match status" value="1"/>
</dbReference>
<comment type="similarity">
    <text evidence="7">Belongs to the binding-protein-dependent transport system permease family.</text>
</comment>
<sequence length="315" mass="34521">MSRFLGRRLIRAVLTVWAVATLVFLLMHALPGDVVLVLLDTVGAGSPAADKMREFLGLDRPLYVQYFDWLGDILRGDMGTSLLGGYPVWDLVKSRIPVTVELAVLTILLGLSIAIPLGIVAAARNGSWIDLLAMQFGQLGISIPNFWIATILILVVAARLQWLPPSGYKPISEGLGTNLLHMIMPSLSLALPLAAVMTRVVRSAVLEVLNRDYMRVAHAKGLHPQQVLWRHGLRNAAIPIVTVIGLELGYLLGGTVLIEEMFFVPGLGQLTVRALLNRDLPVLQGVLLLYSTAFVLVNLVVDLLYGQIDPRIRYE</sequence>
<comment type="caution">
    <text evidence="9">The sequence shown here is derived from an EMBL/GenBank/DDBJ whole genome shotgun (WGS) entry which is preliminary data.</text>
</comment>
<feature type="domain" description="ABC transmembrane type-1" evidence="8">
    <location>
        <begin position="96"/>
        <end position="305"/>
    </location>
</feature>
<dbReference type="Gene3D" id="1.10.3720.10">
    <property type="entry name" value="MetI-like"/>
    <property type="match status" value="1"/>
</dbReference>
<evidence type="ECO:0000256" key="5">
    <source>
        <dbReference type="ARBA" id="ARBA00022989"/>
    </source>
</evidence>
<evidence type="ECO:0000259" key="8">
    <source>
        <dbReference type="PROSITE" id="PS50928"/>
    </source>
</evidence>
<feature type="transmembrane region" description="Helical" evidence="7">
    <location>
        <begin position="12"/>
        <end position="30"/>
    </location>
</feature>
<evidence type="ECO:0000256" key="7">
    <source>
        <dbReference type="RuleBase" id="RU363032"/>
    </source>
</evidence>
<keyword evidence="4 7" id="KW-0812">Transmembrane</keyword>
<dbReference type="EMBL" id="VYDA01000186">
    <property type="protein sequence ID" value="MYH61112.1"/>
    <property type="molecule type" value="Genomic_DNA"/>
</dbReference>
<dbReference type="Pfam" id="PF19300">
    <property type="entry name" value="BPD_transp_1_N"/>
    <property type="match status" value="1"/>
</dbReference>
<dbReference type="InterPro" id="IPR000515">
    <property type="entry name" value="MetI-like"/>
</dbReference>
<dbReference type="Pfam" id="PF00528">
    <property type="entry name" value="BPD_transp_1"/>
    <property type="match status" value="1"/>
</dbReference>
<keyword evidence="2 7" id="KW-0813">Transport</keyword>
<evidence type="ECO:0000256" key="2">
    <source>
        <dbReference type="ARBA" id="ARBA00022448"/>
    </source>
</evidence>
<dbReference type="InterPro" id="IPR035906">
    <property type="entry name" value="MetI-like_sf"/>
</dbReference>
<comment type="subcellular location">
    <subcellularLocation>
        <location evidence="1 7">Cell membrane</location>
        <topology evidence="1 7">Multi-pass membrane protein</topology>
    </subcellularLocation>
</comment>
<dbReference type="AlphaFoldDB" id="A0A6B1FU15"/>
<dbReference type="PANTHER" id="PTHR43163:SF6">
    <property type="entry name" value="DIPEPTIDE TRANSPORT SYSTEM PERMEASE PROTEIN DPPB-RELATED"/>
    <property type="match status" value="1"/>
</dbReference>
<feature type="transmembrane region" description="Helical" evidence="7">
    <location>
        <begin position="182"/>
        <end position="201"/>
    </location>
</feature>
<feature type="transmembrane region" description="Helical" evidence="7">
    <location>
        <begin position="236"/>
        <end position="258"/>
    </location>
</feature>